<feature type="compositionally biased region" description="Polar residues" evidence="3">
    <location>
        <begin position="335"/>
        <end position="346"/>
    </location>
</feature>
<reference evidence="5 6" key="1">
    <citation type="submission" date="2024-01" db="EMBL/GenBank/DDBJ databases">
        <authorList>
            <person name="Alioto T."/>
            <person name="Alioto T."/>
            <person name="Gomez Garrido J."/>
        </authorList>
    </citation>
    <scope>NUCLEOTIDE SEQUENCE [LARGE SCALE GENOMIC DNA]</scope>
</reference>
<dbReference type="SMART" id="SM00670">
    <property type="entry name" value="PINc"/>
    <property type="match status" value="1"/>
</dbReference>
<dbReference type="SUPFAM" id="SSF88723">
    <property type="entry name" value="PIN domain-like"/>
    <property type="match status" value="1"/>
</dbReference>
<feature type="compositionally biased region" description="Basic and acidic residues" evidence="3">
    <location>
        <begin position="662"/>
        <end position="673"/>
    </location>
</feature>
<feature type="compositionally biased region" description="Polar residues" evidence="3">
    <location>
        <begin position="353"/>
        <end position="363"/>
    </location>
</feature>
<comment type="similarity">
    <text evidence="1">Belongs to the SWT1 family.</text>
</comment>
<feature type="region of interest" description="Disordered" evidence="3">
    <location>
        <begin position="651"/>
        <end position="673"/>
    </location>
</feature>
<dbReference type="Gene3D" id="3.40.50.1010">
    <property type="entry name" value="5'-nuclease"/>
    <property type="match status" value="1"/>
</dbReference>
<feature type="compositionally biased region" description="Basic and acidic residues" evidence="3">
    <location>
        <begin position="242"/>
        <end position="253"/>
    </location>
</feature>
<proteinExistence type="inferred from homology"/>
<gene>
    <name evidence="5" type="ORF">FSCOSCO3_A003797</name>
</gene>
<feature type="compositionally biased region" description="Polar residues" evidence="3">
    <location>
        <begin position="392"/>
        <end position="404"/>
    </location>
</feature>
<evidence type="ECO:0000259" key="4">
    <source>
        <dbReference type="SMART" id="SM00670"/>
    </source>
</evidence>
<organism evidence="5 6">
    <name type="scientific">Scomber scombrus</name>
    <name type="common">Atlantic mackerel</name>
    <name type="synonym">Scomber vernalis</name>
    <dbReference type="NCBI Taxonomy" id="13677"/>
    <lineage>
        <taxon>Eukaryota</taxon>
        <taxon>Metazoa</taxon>
        <taxon>Chordata</taxon>
        <taxon>Craniata</taxon>
        <taxon>Vertebrata</taxon>
        <taxon>Euteleostomi</taxon>
        <taxon>Actinopterygii</taxon>
        <taxon>Neopterygii</taxon>
        <taxon>Teleostei</taxon>
        <taxon>Neoteleostei</taxon>
        <taxon>Acanthomorphata</taxon>
        <taxon>Pelagiaria</taxon>
        <taxon>Scombriformes</taxon>
        <taxon>Scombridae</taxon>
        <taxon>Scomber</taxon>
    </lineage>
</organism>
<dbReference type="PANTHER" id="PTHR16161:SF0">
    <property type="entry name" value="TRANSCRIPTIONAL PROTEIN SWT1"/>
    <property type="match status" value="1"/>
</dbReference>
<dbReference type="PANTHER" id="PTHR16161">
    <property type="entry name" value="TRANSCRIPTIONAL PROTEIN SWT1"/>
    <property type="match status" value="1"/>
</dbReference>
<feature type="domain" description="PIN" evidence="4">
    <location>
        <begin position="462"/>
        <end position="590"/>
    </location>
</feature>
<evidence type="ECO:0000313" key="5">
    <source>
        <dbReference type="EMBL" id="CAK6971322.1"/>
    </source>
</evidence>
<dbReference type="FunFam" id="3.40.50.1010:FF:000012">
    <property type="entry name" value="SWT1, RNA endoribonuclease homolog"/>
    <property type="match status" value="1"/>
</dbReference>
<protein>
    <recommendedName>
        <fullName evidence="2">Transcriptional protein SWT1</fullName>
    </recommendedName>
</protein>
<comment type="caution">
    <text evidence="5">The sequence shown here is derived from an EMBL/GenBank/DDBJ whole genome shotgun (WGS) entry which is preliminary data.</text>
</comment>
<accession>A0AAV1PHP5</accession>
<evidence type="ECO:0000313" key="6">
    <source>
        <dbReference type="Proteomes" id="UP001314229"/>
    </source>
</evidence>
<feature type="compositionally biased region" description="Basic residues" evidence="3">
    <location>
        <begin position="1"/>
        <end position="13"/>
    </location>
</feature>
<feature type="region of interest" description="Disordered" evidence="3">
    <location>
        <begin position="242"/>
        <end position="279"/>
    </location>
</feature>
<dbReference type="AlphaFoldDB" id="A0AAV1PHP5"/>
<dbReference type="InterPro" id="IPR029060">
    <property type="entry name" value="PIN-like_dom_sf"/>
</dbReference>
<keyword evidence="6" id="KW-1185">Reference proteome</keyword>
<feature type="compositionally biased region" description="Polar residues" evidence="3">
    <location>
        <begin position="260"/>
        <end position="279"/>
    </location>
</feature>
<feature type="compositionally biased region" description="Polar residues" evidence="3">
    <location>
        <begin position="125"/>
        <end position="161"/>
    </location>
</feature>
<dbReference type="CDD" id="cd18727">
    <property type="entry name" value="PIN_Swt1-like"/>
    <property type="match status" value="1"/>
</dbReference>
<feature type="region of interest" description="Disordered" evidence="3">
    <location>
        <begin position="330"/>
        <end position="407"/>
    </location>
</feature>
<dbReference type="Proteomes" id="UP001314229">
    <property type="component" value="Unassembled WGS sequence"/>
</dbReference>
<evidence type="ECO:0000256" key="2">
    <source>
        <dbReference type="ARBA" id="ARBA00074620"/>
    </source>
</evidence>
<dbReference type="Pfam" id="PF13638">
    <property type="entry name" value="PIN_4"/>
    <property type="match status" value="1"/>
</dbReference>
<feature type="compositionally biased region" description="Basic and acidic residues" evidence="3">
    <location>
        <begin position="52"/>
        <end position="66"/>
    </location>
</feature>
<evidence type="ECO:0000256" key="3">
    <source>
        <dbReference type="SAM" id="MobiDB-lite"/>
    </source>
</evidence>
<dbReference type="EMBL" id="CAWUFR010000175">
    <property type="protein sequence ID" value="CAK6971322.1"/>
    <property type="molecule type" value="Genomic_DNA"/>
</dbReference>
<dbReference type="GO" id="GO:0005634">
    <property type="term" value="C:nucleus"/>
    <property type="evidence" value="ECO:0007669"/>
    <property type="project" value="TreeGrafter"/>
</dbReference>
<dbReference type="InterPro" id="IPR052626">
    <property type="entry name" value="SWT1_Regulator"/>
</dbReference>
<evidence type="ECO:0000256" key="1">
    <source>
        <dbReference type="ARBA" id="ARBA00060839"/>
    </source>
</evidence>
<feature type="region of interest" description="Disordered" evidence="3">
    <location>
        <begin position="1"/>
        <end position="227"/>
    </location>
</feature>
<dbReference type="InterPro" id="IPR002716">
    <property type="entry name" value="PIN_dom"/>
</dbReference>
<name>A0AAV1PHP5_SCOSC</name>
<sequence length="976" mass="108886">MSKKSKKRRRKKSSSSSGEEDEKAREEQDVTRNYKSGKRKKDGYSQESFATKQKDCASHTVKEDSQSTRQIKKAVYRLPKTEATDQKPVNKGGECSKSKHISVPYYGDNYSGKAKRDISGKCTIASGSKTVQRSPSTSLSIGSTGTVPQRQEWTSTGSSNEKSSHRSPSRFKKLLMSPSSVFAEQKEQRPNVLKKKCKEEEPPRTGNNSNTIKSRDSNKTSVCVDSQRQKIKDLIKKMCQRHKEKDLNDKKSLYTEAKTPATTKKQSSTSAKYTTSERSSNVLKNVTSIPGKATSGSHNTAKSSCTQQQICSFTSRLPLSFKIPKRVKSWPVDSTVESSDAVSTSRNVRHGTELSNSGASVNKSKQETVKQAHSLDVTPIFPSEEQDRRPSWSGQLPATSNTDTAPCYDQKQLVEELHLARSEKRLELDVMQSYGELTCMDIDPPEEGTTDTLCKQPLQQTLILILDTNILLSHLDYVKKMKSLGLGALGFPVVLIPWVVLQELDSLKKGRGLKDSVAHLACPAISYIYNSLKSREPYLWGQSMQQATQSSNGLNTENNDDRVLQCCLQYQSLYPECALILCTNDKNLCSKALLSGVKAHSKNDLEAEIGGSRLDPPYCKNSQIPTPPHISFQVSSPMPSRSFIPVQAHSQERTSLSVGATQKDRKPLSEGDEERRKYDLSRCVVSELEDCLREVLSDVLEVEMKAVYEDLWQEIIYVKPPWTLQDVLQCLKKHWIAVFGFIVPRKKLETVLNLINFFNSGKSMDCSATLAALQEAKELVEAFEKRSSHVPSALSIMDNIFHKLQPQGGSPTCDVVMNDEDEDKQPTSTQFSYQEVWALFENIWSNVCQISFEVFKALGFDPQAMQTAQPAGGPPPPQEAVACLQKLSSMVSQLLQAFSSVLSSAPGLEEVQTLLDIIQCNKIVDVDSRFAAKDLLDCFSQQDYREKLRVGGAQLMELKEALDRCVETTHQQITYT</sequence>
<feature type="compositionally biased region" description="Basic and acidic residues" evidence="3">
    <location>
        <begin position="22"/>
        <end position="32"/>
    </location>
</feature>